<evidence type="ECO:0000256" key="7">
    <source>
        <dbReference type="RuleBase" id="RU079119"/>
    </source>
</evidence>
<keyword evidence="5 7" id="KW-0472">Membrane</keyword>
<evidence type="ECO:0000256" key="1">
    <source>
        <dbReference type="ARBA" id="ARBA00004141"/>
    </source>
</evidence>
<dbReference type="InterPro" id="IPR039859">
    <property type="entry name" value="PFA4/ZDH16/20/ERF2-like"/>
</dbReference>
<dbReference type="OrthoDB" id="331948at2759"/>
<proteinExistence type="inferred from homology"/>
<comment type="similarity">
    <text evidence="7">Belongs to the DHHC palmitoyltransferase family.</text>
</comment>
<dbReference type="PANTHER" id="PTHR22883:SF458">
    <property type="entry name" value="PALMITOYLTRANSFERASE"/>
    <property type="match status" value="1"/>
</dbReference>
<evidence type="ECO:0000256" key="4">
    <source>
        <dbReference type="ARBA" id="ARBA00022989"/>
    </source>
</evidence>
<dbReference type="EC" id="2.3.1.225" evidence="7"/>
<comment type="catalytic activity">
    <reaction evidence="7">
        <text>L-cysteinyl-[protein] + hexadecanoyl-CoA = S-hexadecanoyl-L-cysteinyl-[protein] + CoA</text>
        <dbReference type="Rhea" id="RHEA:36683"/>
        <dbReference type="Rhea" id="RHEA-COMP:10131"/>
        <dbReference type="Rhea" id="RHEA-COMP:11032"/>
        <dbReference type="ChEBI" id="CHEBI:29950"/>
        <dbReference type="ChEBI" id="CHEBI:57287"/>
        <dbReference type="ChEBI" id="CHEBI:57379"/>
        <dbReference type="ChEBI" id="CHEBI:74151"/>
        <dbReference type="EC" id="2.3.1.225"/>
    </reaction>
</comment>
<gene>
    <name evidence="9" type="ORF">JKF63_05709</name>
</gene>
<keyword evidence="2 7" id="KW-0808">Transferase</keyword>
<dbReference type="InterPro" id="IPR001594">
    <property type="entry name" value="Palmitoyltrfase_DHHC"/>
</dbReference>
<dbReference type="RefSeq" id="XP_067756931.1">
    <property type="nucleotide sequence ID" value="XM_067901665.1"/>
</dbReference>
<dbReference type="Pfam" id="PF01529">
    <property type="entry name" value="DHHC"/>
    <property type="match status" value="1"/>
</dbReference>
<dbReference type="KEGG" id="phet:94291742"/>
<keyword evidence="10" id="KW-1185">Reference proteome</keyword>
<evidence type="ECO:0000256" key="2">
    <source>
        <dbReference type="ARBA" id="ARBA00022679"/>
    </source>
</evidence>
<dbReference type="GO" id="GO:0006612">
    <property type="term" value="P:protein targeting to membrane"/>
    <property type="evidence" value="ECO:0007669"/>
    <property type="project" value="TreeGrafter"/>
</dbReference>
<evidence type="ECO:0000259" key="8">
    <source>
        <dbReference type="Pfam" id="PF01529"/>
    </source>
</evidence>
<comment type="caution">
    <text evidence="9">The sequence shown here is derived from an EMBL/GenBank/DDBJ whole genome shotgun (WGS) entry which is preliminary data.</text>
</comment>
<dbReference type="AlphaFoldDB" id="A0A836L9H6"/>
<dbReference type="GO" id="GO:0005783">
    <property type="term" value="C:endoplasmic reticulum"/>
    <property type="evidence" value="ECO:0007669"/>
    <property type="project" value="TreeGrafter"/>
</dbReference>
<sequence length="273" mass="30486">MLTWEEAITSWGAVYAALFLPAILMLANFVFGKCLLSEALCRAQQIPHSVHTRSHIIGRAHVVLVTLSFTWQYCVVMFVARTKAGGNSDARACNPLFSLWDLIDNLPYLGNVQWSLLVQCCCSDVTYHLLVALFAVFYASCVFSAPQVTPHSPAAEGHDSISYCRRCGTHIYQMDHHCYFIANCVGGRNRRLFLCCLVTGVANLSYILHKYALWALAHGDALTSVGAVLAGVSDIFLIGLLGFQMLLMWRGWTTREFLCRRQHDKKPAPRLVP</sequence>
<feature type="transmembrane region" description="Helical" evidence="7">
    <location>
        <begin position="192"/>
        <end position="209"/>
    </location>
</feature>
<keyword evidence="6 7" id="KW-0012">Acyltransferase</keyword>
<dbReference type="GO" id="GO:0005794">
    <property type="term" value="C:Golgi apparatus"/>
    <property type="evidence" value="ECO:0007669"/>
    <property type="project" value="TreeGrafter"/>
</dbReference>
<comment type="domain">
    <text evidence="7">The DHHC domain is required for palmitoyltransferase activity.</text>
</comment>
<dbReference type="GeneID" id="94291742"/>
<evidence type="ECO:0000256" key="5">
    <source>
        <dbReference type="ARBA" id="ARBA00023136"/>
    </source>
</evidence>
<dbReference type="GO" id="GO:0019706">
    <property type="term" value="F:protein-cysteine S-palmitoyltransferase activity"/>
    <property type="evidence" value="ECO:0007669"/>
    <property type="project" value="UniProtKB-EC"/>
</dbReference>
<dbReference type="Proteomes" id="UP000674318">
    <property type="component" value="Chromosome 24"/>
</dbReference>
<reference evidence="9 10" key="1">
    <citation type="submission" date="2021-02" db="EMBL/GenBank/DDBJ databases">
        <title>Porcisia hertigi Genome sequencing and assembly.</title>
        <authorList>
            <person name="Almutairi H."/>
            <person name="Gatherer D."/>
        </authorList>
    </citation>
    <scope>NUCLEOTIDE SEQUENCE [LARGE SCALE GENOMIC DNA]</scope>
    <source>
        <strain evidence="9 10">C119</strain>
    </source>
</reference>
<feature type="transmembrane region" description="Helical" evidence="7">
    <location>
        <begin position="221"/>
        <end position="247"/>
    </location>
</feature>
<dbReference type="PROSITE" id="PS50216">
    <property type="entry name" value="DHHC"/>
    <property type="match status" value="1"/>
</dbReference>
<accession>A0A836L9H6</accession>
<name>A0A836L9H6_9TRYP</name>
<keyword evidence="4 7" id="KW-1133">Transmembrane helix</keyword>
<feature type="domain" description="Palmitoyltransferase DHHC" evidence="8">
    <location>
        <begin position="160"/>
        <end position="258"/>
    </location>
</feature>
<evidence type="ECO:0000256" key="3">
    <source>
        <dbReference type="ARBA" id="ARBA00022692"/>
    </source>
</evidence>
<keyword evidence="3 7" id="KW-0812">Transmembrane</keyword>
<evidence type="ECO:0000313" key="9">
    <source>
        <dbReference type="EMBL" id="KAG5503569.1"/>
    </source>
</evidence>
<dbReference type="EMBL" id="JAFJZO010000024">
    <property type="protein sequence ID" value="KAG5503569.1"/>
    <property type="molecule type" value="Genomic_DNA"/>
</dbReference>
<dbReference type="GO" id="GO:0016020">
    <property type="term" value="C:membrane"/>
    <property type="evidence" value="ECO:0007669"/>
    <property type="project" value="UniProtKB-SubCell"/>
</dbReference>
<comment type="subcellular location">
    <subcellularLocation>
        <location evidence="1">Membrane</location>
        <topology evidence="1">Multi-pass membrane protein</topology>
    </subcellularLocation>
</comment>
<organism evidence="9 10">
    <name type="scientific">Porcisia hertigi</name>
    <dbReference type="NCBI Taxonomy" id="2761500"/>
    <lineage>
        <taxon>Eukaryota</taxon>
        <taxon>Discoba</taxon>
        <taxon>Euglenozoa</taxon>
        <taxon>Kinetoplastea</taxon>
        <taxon>Metakinetoplastina</taxon>
        <taxon>Trypanosomatida</taxon>
        <taxon>Trypanosomatidae</taxon>
        <taxon>Leishmaniinae</taxon>
        <taxon>Porcisia</taxon>
    </lineage>
</organism>
<evidence type="ECO:0000313" key="10">
    <source>
        <dbReference type="Proteomes" id="UP000674318"/>
    </source>
</evidence>
<protein>
    <recommendedName>
        <fullName evidence="7">Palmitoyltransferase</fullName>
        <ecNumber evidence="7">2.3.1.225</ecNumber>
    </recommendedName>
</protein>
<dbReference type="PANTHER" id="PTHR22883">
    <property type="entry name" value="ZINC FINGER DHHC DOMAIN CONTAINING PROTEIN"/>
    <property type="match status" value="1"/>
</dbReference>
<feature type="transmembrane region" description="Helical" evidence="7">
    <location>
        <begin position="12"/>
        <end position="36"/>
    </location>
</feature>
<evidence type="ECO:0000256" key="6">
    <source>
        <dbReference type="ARBA" id="ARBA00023315"/>
    </source>
</evidence>